<comment type="caution">
    <text evidence="2">The sequence shown here is derived from an EMBL/GenBank/DDBJ whole genome shotgun (WGS) entry which is preliminary data.</text>
</comment>
<dbReference type="Proteomes" id="UP000708208">
    <property type="component" value="Unassembled WGS sequence"/>
</dbReference>
<gene>
    <name evidence="2" type="ORF">AFUS01_LOCUS12611</name>
</gene>
<proteinExistence type="predicted"/>
<dbReference type="EMBL" id="CAJVCH010099977">
    <property type="protein sequence ID" value="CAG7723526.1"/>
    <property type="molecule type" value="Genomic_DNA"/>
</dbReference>
<organism evidence="2 3">
    <name type="scientific">Allacma fusca</name>
    <dbReference type="NCBI Taxonomy" id="39272"/>
    <lineage>
        <taxon>Eukaryota</taxon>
        <taxon>Metazoa</taxon>
        <taxon>Ecdysozoa</taxon>
        <taxon>Arthropoda</taxon>
        <taxon>Hexapoda</taxon>
        <taxon>Collembola</taxon>
        <taxon>Symphypleona</taxon>
        <taxon>Sminthuridae</taxon>
        <taxon>Allacma</taxon>
    </lineage>
</organism>
<feature type="transmembrane region" description="Helical" evidence="1">
    <location>
        <begin position="116"/>
        <end position="137"/>
    </location>
</feature>
<keyword evidence="1" id="KW-1133">Transmembrane helix</keyword>
<feature type="transmembrane region" description="Helical" evidence="1">
    <location>
        <begin position="88"/>
        <end position="109"/>
    </location>
</feature>
<accession>A0A8J2P2X1</accession>
<keyword evidence="3" id="KW-1185">Reference proteome</keyword>
<sequence length="157" mass="17860">METEVEKEIRRGTRNVTIVIFTIFQVILLIWSLIFSIFTLGIRKQKEAIDSFPITTYFLNLAVTSVFVILTITQLVLLNVQKTSTPTLTTWMTLAVTSLVVNLMTMCAANLPIEDLLLFDTLLGTLYTFLISLIHIYSNDFKNQDSCHHKDVSVLEV</sequence>
<dbReference type="AlphaFoldDB" id="A0A8J2P2X1"/>
<evidence type="ECO:0000313" key="3">
    <source>
        <dbReference type="Proteomes" id="UP000708208"/>
    </source>
</evidence>
<name>A0A8J2P2X1_9HEXA</name>
<reference evidence="2" key="1">
    <citation type="submission" date="2021-06" db="EMBL/GenBank/DDBJ databases">
        <authorList>
            <person name="Hodson N. C."/>
            <person name="Mongue J. A."/>
            <person name="Jaron S. K."/>
        </authorList>
    </citation>
    <scope>NUCLEOTIDE SEQUENCE</scope>
</reference>
<feature type="transmembrane region" description="Helical" evidence="1">
    <location>
        <begin position="54"/>
        <end position="76"/>
    </location>
</feature>
<keyword evidence="1" id="KW-0812">Transmembrane</keyword>
<evidence type="ECO:0000313" key="2">
    <source>
        <dbReference type="EMBL" id="CAG7723526.1"/>
    </source>
</evidence>
<protein>
    <submittedName>
        <fullName evidence="2">Uncharacterized protein</fullName>
    </submittedName>
</protein>
<feature type="transmembrane region" description="Helical" evidence="1">
    <location>
        <begin position="18"/>
        <end position="42"/>
    </location>
</feature>
<evidence type="ECO:0000256" key="1">
    <source>
        <dbReference type="SAM" id="Phobius"/>
    </source>
</evidence>
<keyword evidence="1" id="KW-0472">Membrane</keyword>